<dbReference type="AlphaFoldDB" id="A0A1S2LEN9"/>
<accession>A0A1S2LEN9</accession>
<name>A0A1S2LEN9_9BACI</name>
<evidence type="ECO:0008006" key="9">
    <source>
        <dbReference type="Google" id="ProtNLM"/>
    </source>
</evidence>
<dbReference type="EMBL" id="MLQR01000049">
    <property type="protein sequence ID" value="OIJ10700.1"/>
    <property type="molecule type" value="Genomic_DNA"/>
</dbReference>
<keyword evidence="2 4" id="KW-0238">DNA-binding</keyword>
<dbReference type="PROSITE" id="PS51900">
    <property type="entry name" value="CB"/>
    <property type="match status" value="1"/>
</dbReference>
<proteinExistence type="inferred from homology"/>
<dbReference type="RefSeq" id="WP_071310881.1">
    <property type="nucleotide sequence ID" value="NZ_MLQR01000049.1"/>
</dbReference>
<dbReference type="Pfam" id="PF00589">
    <property type="entry name" value="Phage_integrase"/>
    <property type="match status" value="1"/>
</dbReference>
<sequence length="408" mass="46601">MNKVTIQDLIVLAKEELKGLQLCDDYLDFYHHSAFQPISTFYHKKSELFYRPELMDELRSHYQKLFYLGTISQKTLCWRLRGLGILNEVYKTGGFAWKVFSTKKESLLSSYFKKILTEFLTSLGNICRIGIYRSIVERYLLFLTTHGHCTIERVSPVDIRSFIVDMSTCRPKTMDDVVTVLRKLHTYLREEELLDIRFEPVLFAPRARDRKVLPCFSSEEINLILKQVNTKTPVGKRDFAIIQLGICTGLRAGDIVNLKLTDVDWKNSEIHVIQGKTKQPLSLPLEVRAGNAIIDYILNGRPKSESPYIFLRSLAPYQKFYDGVSVACVLRRYLKRAGIIHTVGDGKTFHGLRRTLGTEMVVQGIPITTVSQVLGHHSPEAAKQYVSLDTNGLKQCALSFSTIGEVRV</sequence>
<dbReference type="Proteomes" id="UP000179524">
    <property type="component" value="Unassembled WGS sequence"/>
</dbReference>
<evidence type="ECO:0000256" key="4">
    <source>
        <dbReference type="PROSITE-ProRule" id="PRU01248"/>
    </source>
</evidence>
<feature type="domain" description="Tyr recombinase" evidence="5">
    <location>
        <begin position="211"/>
        <end position="398"/>
    </location>
</feature>
<keyword evidence="3" id="KW-0233">DNA recombination</keyword>
<evidence type="ECO:0000256" key="2">
    <source>
        <dbReference type="ARBA" id="ARBA00023125"/>
    </source>
</evidence>
<comment type="similarity">
    <text evidence="1">Belongs to the 'phage' integrase family.</text>
</comment>
<dbReference type="InterPro" id="IPR002104">
    <property type="entry name" value="Integrase_catalytic"/>
</dbReference>
<reference evidence="7 8" key="1">
    <citation type="submission" date="2016-10" db="EMBL/GenBank/DDBJ databases">
        <title>Draft genome sequences of four alkaliphilic bacteria belonging to the Anaerobacillus genus.</title>
        <authorList>
            <person name="Bassil N.M."/>
            <person name="Lloyd J.R."/>
        </authorList>
    </citation>
    <scope>NUCLEOTIDE SEQUENCE [LARGE SCALE GENOMIC DNA]</scope>
    <source>
        <strain evidence="7 8">DSM 18345</strain>
    </source>
</reference>
<dbReference type="InterPro" id="IPR011010">
    <property type="entry name" value="DNA_brk_join_enz"/>
</dbReference>
<evidence type="ECO:0000313" key="8">
    <source>
        <dbReference type="Proteomes" id="UP000179524"/>
    </source>
</evidence>
<dbReference type="Gene3D" id="1.10.443.10">
    <property type="entry name" value="Intergrase catalytic core"/>
    <property type="match status" value="1"/>
</dbReference>
<comment type="caution">
    <text evidence="7">The sequence shown here is derived from an EMBL/GenBank/DDBJ whole genome shotgun (WGS) entry which is preliminary data.</text>
</comment>
<protein>
    <recommendedName>
        <fullName evidence="9">Tyr recombinase domain-containing protein</fullName>
    </recommendedName>
</protein>
<dbReference type="GO" id="GO:0006310">
    <property type="term" value="P:DNA recombination"/>
    <property type="evidence" value="ECO:0007669"/>
    <property type="project" value="UniProtKB-KW"/>
</dbReference>
<organism evidence="7 8">
    <name type="scientific">Anaerobacillus alkalilacustris</name>
    <dbReference type="NCBI Taxonomy" id="393763"/>
    <lineage>
        <taxon>Bacteria</taxon>
        <taxon>Bacillati</taxon>
        <taxon>Bacillota</taxon>
        <taxon>Bacilli</taxon>
        <taxon>Bacillales</taxon>
        <taxon>Bacillaceae</taxon>
        <taxon>Anaerobacillus</taxon>
    </lineage>
</organism>
<dbReference type="PANTHER" id="PTHR30349">
    <property type="entry name" value="PHAGE INTEGRASE-RELATED"/>
    <property type="match status" value="1"/>
</dbReference>
<dbReference type="GO" id="GO:0015074">
    <property type="term" value="P:DNA integration"/>
    <property type="evidence" value="ECO:0007669"/>
    <property type="project" value="InterPro"/>
</dbReference>
<gene>
    <name evidence="7" type="ORF">BKP37_17335</name>
</gene>
<evidence type="ECO:0000259" key="6">
    <source>
        <dbReference type="PROSITE" id="PS51900"/>
    </source>
</evidence>
<dbReference type="InterPro" id="IPR050090">
    <property type="entry name" value="Tyrosine_recombinase_XerCD"/>
</dbReference>
<dbReference type="InterPro" id="IPR044068">
    <property type="entry name" value="CB"/>
</dbReference>
<dbReference type="GO" id="GO:0003677">
    <property type="term" value="F:DNA binding"/>
    <property type="evidence" value="ECO:0007669"/>
    <property type="project" value="UniProtKB-UniRule"/>
</dbReference>
<keyword evidence="8" id="KW-1185">Reference proteome</keyword>
<dbReference type="CDD" id="cd01188">
    <property type="entry name" value="INT_RitA_C_like"/>
    <property type="match status" value="1"/>
</dbReference>
<dbReference type="SUPFAM" id="SSF56349">
    <property type="entry name" value="DNA breaking-rejoining enzymes"/>
    <property type="match status" value="1"/>
</dbReference>
<dbReference type="PANTHER" id="PTHR30349:SF41">
    <property type="entry name" value="INTEGRASE_RECOMBINASE PROTEIN MJ0367-RELATED"/>
    <property type="match status" value="1"/>
</dbReference>
<evidence type="ECO:0000259" key="5">
    <source>
        <dbReference type="PROSITE" id="PS51898"/>
    </source>
</evidence>
<evidence type="ECO:0000256" key="1">
    <source>
        <dbReference type="ARBA" id="ARBA00008857"/>
    </source>
</evidence>
<evidence type="ECO:0000256" key="3">
    <source>
        <dbReference type="ARBA" id="ARBA00023172"/>
    </source>
</evidence>
<dbReference type="InterPro" id="IPR013762">
    <property type="entry name" value="Integrase-like_cat_sf"/>
</dbReference>
<feature type="domain" description="Core-binding (CB)" evidence="6">
    <location>
        <begin position="110"/>
        <end position="189"/>
    </location>
</feature>
<evidence type="ECO:0000313" key="7">
    <source>
        <dbReference type="EMBL" id="OIJ10700.1"/>
    </source>
</evidence>
<dbReference type="PROSITE" id="PS51898">
    <property type="entry name" value="TYR_RECOMBINASE"/>
    <property type="match status" value="1"/>
</dbReference>